<proteinExistence type="predicted"/>
<sequence>MCVSLLGSGAGLVVSGLADCFALTQLFGVSFVSLVCAPGAGVWVPPSERPGRRCAFLAGLRVAGAIRVCILWVPCSGRGVGLVAVRAVCPVRTMRVVVRAGCATGQLFSFPGFVCGVGRWVLIAGRMDVGLPIGVGWAVVLGVGAAAPPVVGGCRALRSVWSGLWGAVGRIGSSFAPMEFARLRGGPATLSCSLGCGWLSGRFGVSGWAVGRSVFCSGVAGATAALFWFRVVYWWGALGFFVGLVLCWPGSMAGSGPVMMASRRVALCTLVVWGVFGG</sequence>
<gene>
    <name evidence="2" type="ORF">SAMN05192583_0549</name>
</gene>
<reference evidence="3" key="1">
    <citation type="submission" date="2016-10" db="EMBL/GenBank/DDBJ databases">
        <authorList>
            <person name="Varghese N."/>
            <person name="Submissions S."/>
        </authorList>
    </citation>
    <scope>NUCLEOTIDE SEQUENCE [LARGE SCALE GENOMIC DNA]</scope>
    <source>
        <strain evidence="3">S6-262</strain>
    </source>
</reference>
<name>A0A1H7Z6A9_9SPHN</name>
<evidence type="ECO:0000313" key="3">
    <source>
        <dbReference type="Proteomes" id="UP000199206"/>
    </source>
</evidence>
<feature type="transmembrane region" description="Helical" evidence="1">
    <location>
        <begin position="234"/>
        <end position="254"/>
    </location>
</feature>
<keyword evidence="1" id="KW-0812">Transmembrane</keyword>
<evidence type="ECO:0000313" key="2">
    <source>
        <dbReference type="EMBL" id="SEM53723.1"/>
    </source>
</evidence>
<keyword evidence="1" id="KW-0472">Membrane</keyword>
<evidence type="ECO:0000256" key="1">
    <source>
        <dbReference type="SAM" id="Phobius"/>
    </source>
</evidence>
<keyword evidence="3" id="KW-1185">Reference proteome</keyword>
<feature type="transmembrane region" description="Helical" evidence="1">
    <location>
        <begin position="26"/>
        <end position="44"/>
    </location>
</feature>
<dbReference type="AlphaFoldDB" id="A0A1H7Z6A9"/>
<accession>A0A1H7Z6A9</accession>
<dbReference type="STRING" id="1166340.SAMN05192583_0549"/>
<organism evidence="2 3">
    <name type="scientific">Sphingomonas gellani</name>
    <dbReference type="NCBI Taxonomy" id="1166340"/>
    <lineage>
        <taxon>Bacteria</taxon>
        <taxon>Pseudomonadati</taxon>
        <taxon>Pseudomonadota</taxon>
        <taxon>Alphaproteobacteria</taxon>
        <taxon>Sphingomonadales</taxon>
        <taxon>Sphingomonadaceae</taxon>
        <taxon>Sphingomonas</taxon>
    </lineage>
</organism>
<dbReference type="EMBL" id="FOCF01000001">
    <property type="protein sequence ID" value="SEM53723.1"/>
    <property type="molecule type" value="Genomic_DNA"/>
</dbReference>
<keyword evidence="1" id="KW-1133">Transmembrane helix</keyword>
<dbReference type="Proteomes" id="UP000199206">
    <property type="component" value="Unassembled WGS sequence"/>
</dbReference>
<protein>
    <submittedName>
        <fullName evidence="2">Uncharacterized protein</fullName>
    </submittedName>
</protein>